<sequence>MEPWDRGECIAHIPSSMKNGTPGPGKYNTRPKFKGQTAPIKMKGRHELPTDTNKAPYYNLPSTVGNTTKINMHSRTETRASYVTPGPSYVPPAFGSDARKVGISPPVFNTRSSKSSSSRRSASTALGRRRNPDETPGPGPGKYSTRTEPSTAHGVRIKGSHDFRYQNTDSPGPAAYKPRYEKVIPSAPKYGIKGRHNPKDRESTPGYRNLGSTLGGPRYSMKARANDDICII</sequence>
<gene>
    <name evidence="2" type="ORF">TRFO_23273</name>
</gene>
<comment type="caution">
    <text evidence="2">The sequence shown here is derived from an EMBL/GenBank/DDBJ whole genome shotgun (WGS) entry which is preliminary data.</text>
</comment>
<reference evidence="2" key="1">
    <citation type="submission" date="2016-10" db="EMBL/GenBank/DDBJ databases">
        <authorList>
            <person name="Benchimol M."/>
            <person name="Almeida L.G."/>
            <person name="Vasconcelos A.T."/>
            <person name="Perreira-Neves A."/>
            <person name="Rosa I.A."/>
            <person name="Tasca T."/>
            <person name="Bogo M.R."/>
            <person name="de Souza W."/>
        </authorList>
    </citation>
    <scope>NUCLEOTIDE SEQUENCE [LARGE SCALE GENOMIC DNA]</scope>
    <source>
        <strain evidence="2">K</strain>
    </source>
</reference>
<proteinExistence type="predicted"/>
<dbReference type="GeneID" id="94837757"/>
<dbReference type="RefSeq" id="XP_068361397.1">
    <property type="nucleotide sequence ID" value="XM_068503053.1"/>
</dbReference>
<feature type="region of interest" description="Disordered" evidence="1">
    <location>
        <begin position="93"/>
        <end position="214"/>
    </location>
</feature>
<feature type="compositionally biased region" description="Low complexity" evidence="1">
    <location>
        <begin position="111"/>
        <end position="126"/>
    </location>
</feature>
<dbReference type="EMBL" id="MLAK01000672">
    <property type="protein sequence ID" value="OHT08261.1"/>
    <property type="molecule type" value="Genomic_DNA"/>
</dbReference>
<dbReference type="Proteomes" id="UP000179807">
    <property type="component" value="Unassembled WGS sequence"/>
</dbReference>
<dbReference type="AlphaFoldDB" id="A0A1J4KFY3"/>
<feature type="compositionally biased region" description="Polar residues" evidence="1">
    <location>
        <begin position="60"/>
        <end position="70"/>
    </location>
</feature>
<evidence type="ECO:0000313" key="3">
    <source>
        <dbReference type="Proteomes" id="UP000179807"/>
    </source>
</evidence>
<organism evidence="2 3">
    <name type="scientific">Tritrichomonas foetus</name>
    <dbReference type="NCBI Taxonomy" id="1144522"/>
    <lineage>
        <taxon>Eukaryota</taxon>
        <taxon>Metamonada</taxon>
        <taxon>Parabasalia</taxon>
        <taxon>Tritrichomonadida</taxon>
        <taxon>Tritrichomonadidae</taxon>
        <taxon>Tritrichomonas</taxon>
    </lineage>
</organism>
<accession>A0A1J4KFY3</accession>
<feature type="region of interest" description="Disordered" evidence="1">
    <location>
        <begin position="12"/>
        <end position="70"/>
    </location>
</feature>
<protein>
    <recommendedName>
        <fullName evidence="4">Outer dense fiber protein 3</fullName>
    </recommendedName>
</protein>
<keyword evidence="3" id="KW-1185">Reference proteome</keyword>
<evidence type="ECO:0000313" key="2">
    <source>
        <dbReference type="EMBL" id="OHT08261.1"/>
    </source>
</evidence>
<name>A0A1J4KFY3_9EUKA</name>
<dbReference type="VEuPathDB" id="TrichDB:TRFO_23273"/>
<evidence type="ECO:0000256" key="1">
    <source>
        <dbReference type="SAM" id="MobiDB-lite"/>
    </source>
</evidence>
<evidence type="ECO:0008006" key="4">
    <source>
        <dbReference type="Google" id="ProtNLM"/>
    </source>
</evidence>
<dbReference type="OrthoDB" id="10433242at2759"/>